<dbReference type="AlphaFoldDB" id="A0A5Q0CAZ4"/>
<keyword evidence="2" id="KW-1185">Reference proteome</keyword>
<dbReference type="KEGG" id="rgr:FZ934_19210"/>
<reference evidence="1 2" key="1">
    <citation type="submission" date="2019-08" db="EMBL/GenBank/DDBJ databases">
        <title>Prosopis cineraria nodule microbiome.</title>
        <authorList>
            <person name="Ali R."/>
            <person name="Chaluvadi S.R."/>
            <person name="Wang X."/>
        </authorList>
    </citation>
    <scope>NUCLEOTIDE SEQUENCE [LARGE SCALE GENOMIC DNA]</scope>
    <source>
        <strain evidence="1 2">BG7</strain>
        <plasmid evidence="1 2">unnamed</plasmid>
    </source>
</reference>
<dbReference type="EMBL" id="CP043499">
    <property type="protein sequence ID" value="QFY62525.1"/>
    <property type="molecule type" value="Genomic_DNA"/>
</dbReference>
<evidence type="ECO:0000313" key="1">
    <source>
        <dbReference type="EMBL" id="QFY62525.1"/>
    </source>
</evidence>
<proteinExistence type="predicted"/>
<protein>
    <submittedName>
        <fullName evidence="1">Uncharacterized protein</fullName>
    </submittedName>
</protein>
<name>A0A5Q0CAZ4_9HYPH</name>
<accession>A0A5Q0CAZ4</accession>
<dbReference type="Proteomes" id="UP000326881">
    <property type="component" value="Plasmid unnamed"/>
</dbReference>
<dbReference type="OrthoDB" id="8402720at2"/>
<keyword evidence="1" id="KW-0614">Plasmid</keyword>
<organism evidence="1 2">
    <name type="scientific">Rhizobium grahamii</name>
    <dbReference type="NCBI Taxonomy" id="1120045"/>
    <lineage>
        <taxon>Bacteria</taxon>
        <taxon>Pseudomonadati</taxon>
        <taxon>Pseudomonadota</taxon>
        <taxon>Alphaproteobacteria</taxon>
        <taxon>Hyphomicrobiales</taxon>
        <taxon>Rhizobiaceae</taxon>
        <taxon>Rhizobium/Agrobacterium group</taxon>
        <taxon>Rhizobium</taxon>
    </lineage>
</organism>
<dbReference type="RefSeq" id="WP_153272516.1">
    <property type="nucleotide sequence ID" value="NZ_CP043499.1"/>
</dbReference>
<evidence type="ECO:0000313" key="2">
    <source>
        <dbReference type="Proteomes" id="UP000326881"/>
    </source>
</evidence>
<sequence length="79" mass="9169">MSKEPDPLREYMRVVRMLTICKSRLLLLEAKIESSIGAGRALATNRARATEAEIEFLLDEGDRHLGDLRKRWQRLRTSE</sequence>
<gene>
    <name evidence="1" type="ORF">FZ934_19210</name>
</gene>
<geneLocation type="plasmid" evidence="1 2">
    <name>unnamed</name>
</geneLocation>